<gene>
    <name evidence="2" type="ORF">BECKLFY1418A_GA0070994_10957</name>
</gene>
<protein>
    <submittedName>
        <fullName evidence="2">ComF family protein</fullName>
    </submittedName>
</protein>
<dbReference type="CDD" id="cd06223">
    <property type="entry name" value="PRTases_typeI"/>
    <property type="match status" value="1"/>
</dbReference>
<comment type="similarity">
    <text evidence="1">Belongs to the ComF/GntX family.</text>
</comment>
<dbReference type="InterPro" id="IPR000836">
    <property type="entry name" value="PRTase_dom"/>
</dbReference>
<organism evidence="2">
    <name type="scientific">Candidatus Kentrum sp. LFY</name>
    <dbReference type="NCBI Taxonomy" id="2126342"/>
    <lineage>
        <taxon>Bacteria</taxon>
        <taxon>Pseudomonadati</taxon>
        <taxon>Pseudomonadota</taxon>
        <taxon>Gammaproteobacteria</taxon>
        <taxon>Candidatus Kentrum</taxon>
    </lineage>
</organism>
<evidence type="ECO:0000313" key="2">
    <source>
        <dbReference type="EMBL" id="VFJ99211.1"/>
    </source>
</evidence>
<sequence>MGCMPNLCVACRHDLPRTPASCPVCGRFVPGSEICPACLRRKQPFTRTWAAFRYASPISHLVVLMKFRGNLAAAEILSNLLAEHLIEVRTPKPDVIIPVPLHTARLRERGFNQAVELSRGIADRWRIPVRTDVVIRRRATLPQTDLDRAARRRNVHKAFAVNAPISGVEHVAIVDDVMTSGATVTEVARLIEGGGVPRVDVWCCCRAGL</sequence>
<dbReference type="InterPro" id="IPR029057">
    <property type="entry name" value="PRTase-like"/>
</dbReference>
<dbReference type="Gene3D" id="3.40.50.2020">
    <property type="match status" value="1"/>
</dbReference>
<dbReference type="PANTHER" id="PTHR47505:SF1">
    <property type="entry name" value="DNA UTILIZATION PROTEIN YHGH"/>
    <property type="match status" value="1"/>
</dbReference>
<accession>A0A450V337</accession>
<dbReference type="AlphaFoldDB" id="A0A450V337"/>
<dbReference type="InterPro" id="IPR051910">
    <property type="entry name" value="ComF/GntX_DNA_util-trans"/>
</dbReference>
<dbReference type="EMBL" id="CAADFH010000095">
    <property type="protein sequence ID" value="VFJ99211.1"/>
    <property type="molecule type" value="Genomic_DNA"/>
</dbReference>
<dbReference type="SUPFAM" id="SSF53271">
    <property type="entry name" value="PRTase-like"/>
    <property type="match status" value="1"/>
</dbReference>
<name>A0A450V337_9GAMM</name>
<dbReference type="PANTHER" id="PTHR47505">
    <property type="entry name" value="DNA UTILIZATION PROTEIN YHGH"/>
    <property type="match status" value="1"/>
</dbReference>
<evidence type="ECO:0000256" key="1">
    <source>
        <dbReference type="ARBA" id="ARBA00008007"/>
    </source>
</evidence>
<reference evidence="2" key="1">
    <citation type="submission" date="2019-02" db="EMBL/GenBank/DDBJ databases">
        <authorList>
            <person name="Gruber-Vodicka R. H."/>
            <person name="Seah K. B. B."/>
        </authorList>
    </citation>
    <scope>NUCLEOTIDE SEQUENCE</scope>
    <source>
        <strain evidence="2">BECK_M6</strain>
    </source>
</reference>
<proteinExistence type="inferred from homology"/>